<dbReference type="InterPro" id="IPR000639">
    <property type="entry name" value="Epox_hydrolase-like"/>
</dbReference>
<evidence type="ECO:0000313" key="2">
    <source>
        <dbReference type="EMBL" id="NEU67429.1"/>
    </source>
</evidence>
<dbReference type="PROSITE" id="PS50222">
    <property type="entry name" value="EF_HAND_2"/>
    <property type="match status" value="1"/>
</dbReference>
<keyword evidence="3" id="KW-1185">Reference proteome</keyword>
<protein>
    <submittedName>
        <fullName evidence="2">Alpha/beta hydrolase</fullName>
    </submittedName>
</protein>
<dbReference type="EMBL" id="JAAGNZ010000001">
    <property type="protein sequence ID" value="NEU67429.1"/>
    <property type="molecule type" value="Genomic_DNA"/>
</dbReference>
<proteinExistence type="predicted"/>
<dbReference type="InterPro" id="IPR050228">
    <property type="entry name" value="Carboxylesterase_BioH"/>
</dbReference>
<accession>A0A6M0IGM7</accession>
<feature type="domain" description="EF-hand" evidence="1">
    <location>
        <begin position="132"/>
        <end position="167"/>
    </location>
</feature>
<dbReference type="AlphaFoldDB" id="A0A6M0IGM7"/>
<sequence length="292" mass="31989">MPVLRFETEPGFFLTADAEGDPTKPPVLLLHGGGQTRHSWGDTALVLADAGWYAVALDARGHGDSDWSAESQYGLDFLARDLRAVIARFDQKPALVGASMGGMTALIAEGERPADSDPICTAIVLVDIAPRAEQKGIERIFAFMSRNLDGFVSLDEAAEAVASYLPNRTRPSDHSRLAKNLRFRQGRYYWHWDPNMLHLWRQQTGPDQQNRNEARLYRAAGSLTVPTLIVRGGISDVVSEKIMAEFLDLVPHVKSVSVANAGHMVAGDSNHAFSKAVIEFLTHELVNARSTG</sequence>
<dbReference type="PRINTS" id="PR00412">
    <property type="entry name" value="EPOXHYDRLASE"/>
</dbReference>
<dbReference type="RefSeq" id="WP_164037398.1">
    <property type="nucleotide sequence ID" value="NZ_JAAGNZ010000001.1"/>
</dbReference>
<dbReference type="InterPro" id="IPR002048">
    <property type="entry name" value="EF_hand_dom"/>
</dbReference>
<dbReference type="PANTHER" id="PTHR43194:SF2">
    <property type="entry name" value="PEROXISOMAL MEMBRANE PROTEIN LPX1"/>
    <property type="match status" value="1"/>
</dbReference>
<dbReference type="SUPFAM" id="SSF53474">
    <property type="entry name" value="alpha/beta-Hydrolases"/>
    <property type="match status" value="1"/>
</dbReference>
<comment type="caution">
    <text evidence="2">The sequence shown here is derived from an EMBL/GenBank/DDBJ whole genome shotgun (WGS) entry which is preliminary data.</text>
</comment>
<dbReference type="Pfam" id="PF00561">
    <property type="entry name" value="Abhydrolase_1"/>
    <property type="match status" value="1"/>
</dbReference>
<gene>
    <name evidence="2" type="ORF">GK091_11100</name>
</gene>
<organism evidence="2 3">
    <name type="scientific">Spirosoma agri</name>
    <dbReference type="NCBI Taxonomy" id="1987381"/>
    <lineage>
        <taxon>Bacteria</taxon>
        <taxon>Pseudomonadati</taxon>
        <taxon>Bacteroidota</taxon>
        <taxon>Cytophagia</taxon>
        <taxon>Cytophagales</taxon>
        <taxon>Cytophagaceae</taxon>
        <taxon>Spirosoma</taxon>
    </lineage>
</organism>
<keyword evidence="2" id="KW-0378">Hydrolase</keyword>
<reference evidence="2 3" key="1">
    <citation type="submission" date="2020-02" db="EMBL/GenBank/DDBJ databases">
        <title>Draft genome sequence of two Spirosoma agri KCTC 52727 and Spirosoma terrae KCTC 52035.</title>
        <authorList>
            <person name="Rojas J."/>
            <person name="Ambika Manirajan B."/>
            <person name="Ratering S."/>
            <person name="Suarez C."/>
            <person name="Schnell S."/>
        </authorList>
    </citation>
    <scope>NUCLEOTIDE SEQUENCE [LARGE SCALE GENOMIC DNA]</scope>
    <source>
        <strain evidence="2 3">KCTC 52727</strain>
    </source>
</reference>
<evidence type="ECO:0000313" key="3">
    <source>
        <dbReference type="Proteomes" id="UP000477386"/>
    </source>
</evidence>
<dbReference type="GO" id="GO:0016787">
    <property type="term" value="F:hydrolase activity"/>
    <property type="evidence" value="ECO:0007669"/>
    <property type="project" value="UniProtKB-KW"/>
</dbReference>
<dbReference type="Gene3D" id="3.40.50.1820">
    <property type="entry name" value="alpha/beta hydrolase"/>
    <property type="match status" value="1"/>
</dbReference>
<evidence type="ECO:0000259" key="1">
    <source>
        <dbReference type="PROSITE" id="PS50222"/>
    </source>
</evidence>
<name>A0A6M0IGM7_9BACT</name>
<dbReference type="Proteomes" id="UP000477386">
    <property type="component" value="Unassembled WGS sequence"/>
</dbReference>
<dbReference type="InterPro" id="IPR029058">
    <property type="entry name" value="AB_hydrolase_fold"/>
</dbReference>
<dbReference type="InterPro" id="IPR000073">
    <property type="entry name" value="AB_hydrolase_1"/>
</dbReference>
<dbReference type="GO" id="GO:0005509">
    <property type="term" value="F:calcium ion binding"/>
    <property type="evidence" value="ECO:0007669"/>
    <property type="project" value="InterPro"/>
</dbReference>
<dbReference type="PANTHER" id="PTHR43194">
    <property type="entry name" value="HYDROLASE ALPHA/BETA FOLD FAMILY"/>
    <property type="match status" value="1"/>
</dbReference>